<dbReference type="RefSeq" id="WP_352886362.1">
    <property type="nucleotide sequence ID" value="NZ_JBEPIJ010000001.1"/>
</dbReference>
<comment type="caution">
    <text evidence="2">The sequence shown here is derived from an EMBL/GenBank/DDBJ whole genome shotgun (WGS) entry which is preliminary data.</text>
</comment>
<proteinExistence type="predicted"/>
<feature type="transmembrane region" description="Helical" evidence="1">
    <location>
        <begin position="89"/>
        <end position="108"/>
    </location>
</feature>
<reference evidence="2 3" key="1">
    <citation type="submission" date="2024-06" db="EMBL/GenBank/DDBJ databases">
        <authorList>
            <person name="Li Z."/>
            <person name="Jiang Y."/>
        </authorList>
    </citation>
    <scope>NUCLEOTIDE SEQUENCE [LARGE SCALE GENOMIC DNA]</scope>
    <source>
        <strain evidence="2 3">HSW-8</strain>
    </source>
</reference>
<sequence>MKDSNDFFPYAASTLCGLVVFFAITWATGDNEAWDDDIYYLVGIPFMCVVVFVIAYLFPLKPWRWVMSMAGGQVLAALMHGSSLNLLPLAMIFMAVISIPQFLAAFVGSKLSRKKACE</sequence>
<keyword evidence="1" id="KW-0812">Transmembrane</keyword>
<gene>
    <name evidence="2" type="ORF">ABSH63_00350</name>
</gene>
<keyword evidence="3" id="KW-1185">Reference proteome</keyword>
<evidence type="ECO:0000256" key="1">
    <source>
        <dbReference type="SAM" id="Phobius"/>
    </source>
</evidence>
<keyword evidence="1" id="KW-0472">Membrane</keyword>
<feature type="transmembrane region" description="Helical" evidence="1">
    <location>
        <begin position="7"/>
        <end position="26"/>
    </location>
</feature>
<dbReference type="EMBL" id="JBEPIJ010000001">
    <property type="protein sequence ID" value="MES0872468.1"/>
    <property type="molecule type" value="Genomic_DNA"/>
</dbReference>
<name>A0ABV2A5D5_9GAMM</name>
<protein>
    <submittedName>
        <fullName evidence="2">Uncharacterized protein</fullName>
    </submittedName>
</protein>
<dbReference type="Proteomes" id="UP001465331">
    <property type="component" value="Unassembled WGS sequence"/>
</dbReference>
<accession>A0ABV2A5D5</accession>
<evidence type="ECO:0000313" key="2">
    <source>
        <dbReference type="EMBL" id="MES0872468.1"/>
    </source>
</evidence>
<feature type="transmembrane region" description="Helical" evidence="1">
    <location>
        <begin position="38"/>
        <end position="58"/>
    </location>
</feature>
<evidence type="ECO:0000313" key="3">
    <source>
        <dbReference type="Proteomes" id="UP001465331"/>
    </source>
</evidence>
<organism evidence="2 3">
    <name type="scientific">Sinimarinibacterium thermocellulolyticum</name>
    <dbReference type="NCBI Taxonomy" id="3170016"/>
    <lineage>
        <taxon>Bacteria</taxon>
        <taxon>Pseudomonadati</taxon>
        <taxon>Pseudomonadota</taxon>
        <taxon>Gammaproteobacteria</taxon>
        <taxon>Nevskiales</taxon>
        <taxon>Nevskiaceae</taxon>
        <taxon>Sinimarinibacterium</taxon>
    </lineage>
</organism>
<keyword evidence="1" id="KW-1133">Transmembrane helix</keyword>